<proteinExistence type="predicted"/>
<dbReference type="EMBL" id="JARPUR010000001">
    <property type="protein sequence ID" value="KAK4887619.1"/>
    <property type="molecule type" value="Genomic_DNA"/>
</dbReference>
<dbReference type="GO" id="GO:0007096">
    <property type="term" value="P:regulation of exit from mitosis"/>
    <property type="evidence" value="ECO:0007669"/>
    <property type="project" value="InterPro"/>
</dbReference>
<dbReference type="Proteomes" id="UP001353858">
    <property type="component" value="Unassembled WGS sequence"/>
</dbReference>
<dbReference type="AlphaFoldDB" id="A0AAN7PIZ4"/>
<dbReference type="GO" id="GO:0005634">
    <property type="term" value="C:nucleus"/>
    <property type="evidence" value="ECO:0007669"/>
    <property type="project" value="InterPro"/>
</dbReference>
<name>A0AAN7PIZ4_9COLE</name>
<dbReference type="PANTHER" id="PTHR15681">
    <property type="entry name" value="MAD2L1-BINDING PROTEIN"/>
    <property type="match status" value="1"/>
</dbReference>
<dbReference type="Pfam" id="PF06581">
    <property type="entry name" value="p31comet"/>
    <property type="match status" value="1"/>
</dbReference>
<evidence type="ECO:0000313" key="2">
    <source>
        <dbReference type="Proteomes" id="UP001353858"/>
    </source>
</evidence>
<dbReference type="InterPro" id="IPR009511">
    <property type="entry name" value="MAD1/Cdc20-bound-Mad2-bd"/>
</dbReference>
<dbReference type="PANTHER" id="PTHR15681:SF1">
    <property type="entry name" value="MAD2L1-BINDING PROTEIN"/>
    <property type="match status" value="1"/>
</dbReference>
<reference evidence="2" key="1">
    <citation type="submission" date="2023-01" db="EMBL/GenBank/DDBJ databases">
        <title>Key to firefly adult light organ development and bioluminescence: homeobox transcription factors regulate luciferase expression and transportation to peroxisome.</title>
        <authorList>
            <person name="Fu X."/>
        </authorList>
    </citation>
    <scope>NUCLEOTIDE SEQUENCE [LARGE SCALE GENOMIC DNA]</scope>
</reference>
<evidence type="ECO:0000313" key="1">
    <source>
        <dbReference type="EMBL" id="KAK4887619.1"/>
    </source>
</evidence>
<dbReference type="InterPro" id="IPR053729">
    <property type="entry name" value="MAD2L1BP_domain_sf"/>
</dbReference>
<accession>A0AAN7PIZ4</accession>
<sequence length="287" mass="33384">MNNFYNTNTQENEIKVHVTELILTPLTCSTIINEVIKYLLYQKSQIPYPYNWLKSVVKKKRTAEHADEKSVNFQAERHYTTVSTAYDSLEKLMNSITSEFEMYGTNINRLLIIFGSSIHTAKEIYTIRIPSLAFGHLEENHVRINCKHQHKVMRNIVFSDAWVKAMNSSFPPTNMYVLIEKCDVKHDGQKTDLDFQLTKQYSMCSRVKNVCIHLSYDENSKHNCCKNLVIFEDLKDKENSNINDASNSNTNDTTDEVIEKMLWFQSKTFIKGFKECFINGVSATDLW</sequence>
<keyword evidence="2" id="KW-1185">Reference proteome</keyword>
<comment type="caution">
    <text evidence="1">The sequence shown here is derived from an EMBL/GenBank/DDBJ whole genome shotgun (WGS) entry which is preliminary data.</text>
</comment>
<dbReference type="Gene3D" id="3.30.900.20">
    <property type="match status" value="1"/>
</dbReference>
<organism evidence="1 2">
    <name type="scientific">Aquatica leii</name>
    <dbReference type="NCBI Taxonomy" id="1421715"/>
    <lineage>
        <taxon>Eukaryota</taxon>
        <taxon>Metazoa</taxon>
        <taxon>Ecdysozoa</taxon>
        <taxon>Arthropoda</taxon>
        <taxon>Hexapoda</taxon>
        <taxon>Insecta</taxon>
        <taxon>Pterygota</taxon>
        <taxon>Neoptera</taxon>
        <taxon>Endopterygota</taxon>
        <taxon>Coleoptera</taxon>
        <taxon>Polyphaga</taxon>
        <taxon>Elateriformia</taxon>
        <taxon>Elateroidea</taxon>
        <taxon>Lampyridae</taxon>
        <taxon>Luciolinae</taxon>
        <taxon>Aquatica</taxon>
    </lineage>
</organism>
<gene>
    <name evidence="1" type="ORF">RN001_003890</name>
</gene>
<protein>
    <submittedName>
        <fullName evidence="1">Uncharacterized protein</fullName>
    </submittedName>
</protein>